<keyword evidence="3" id="KW-1185">Reference proteome</keyword>
<dbReference type="AlphaFoldDB" id="A0A849AJT2"/>
<feature type="region of interest" description="Disordered" evidence="1">
    <location>
        <begin position="183"/>
        <end position="215"/>
    </location>
</feature>
<accession>A0A849AJT2</accession>
<evidence type="ECO:0000256" key="1">
    <source>
        <dbReference type="SAM" id="MobiDB-lite"/>
    </source>
</evidence>
<sequence>MAAATAAACDSSREKLMADNVILMTWPDQSKAYQAYSDLNALSNDGAIDLVSAAVVQRNPDGTFTVKDGDDNEIGSGTLGGSVIGMLVGVLGGPLGMLLGWAGGALVGGTVDAGRAADTSSVVADLSRAIPPGVTGLIGEVKEGSPAAVDQLAQQSGATLERRPLDEVMDEVAEAEDAAIAAADAADRKLHEEKKAERKADRKERLDKIKAKLHV</sequence>
<evidence type="ECO:0000313" key="2">
    <source>
        <dbReference type="EMBL" id="NNG39518.1"/>
    </source>
</evidence>
<reference evidence="2 3" key="1">
    <citation type="submission" date="2020-05" db="EMBL/GenBank/DDBJ databases">
        <title>Flexivirga sp. ID2601S isolated from air conditioner.</title>
        <authorList>
            <person name="Kim D.H."/>
        </authorList>
    </citation>
    <scope>NUCLEOTIDE SEQUENCE [LARGE SCALE GENOMIC DNA]</scope>
    <source>
        <strain evidence="2 3">ID2601S</strain>
    </source>
</reference>
<organism evidence="2 3">
    <name type="scientific">Flexivirga aerilata</name>
    <dbReference type="NCBI Taxonomy" id="1656889"/>
    <lineage>
        <taxon>Bacteria</taxon>
        <taxon>Bacillati</taxon>
        <taxon>Actinomycetota</taxon>
        <taxon>Actinomycetes</taxon>
        <taxon>Micrococcales</taxon>
        <taxon>Dermacoccaceae</taxon>
        <taxon>Flexivirga</taxon>
    </lineage>
</organism>
<protein>
    <submittedName>
        <fullName evidence="2">DUF1269 domain-containing protein</fullName>
    </submittedName>
</protein>
<feature type="compositionally biased region" description="Basic and acidic residues" evidence="1">
    <location>
        <begin position="185"/>
        <end position="215"/>
    </location>
</feature>
<comment type="caution">
    <text evidence="2">The sequence shown here is derived from an EMBL/GenBank/DDBJ whole genome shotgun (WGS) entry which is preliminary data.</text>
</comment>
<evidence type="ECO:0000313" key="3">
    <source>
        <dbReference type="Proteomes" id="UP000557772"/>
    </source>
</evidence>
<name>A0A849AJT2_9MICO</name>
<proteinExistence type="predicted"/>
<dbReference type="EMBL" id="JABENB010000001">
    <property type="protein sequence ID" value="NNG39518.1"/>
    <property type="molecule type" value="Genomic_DNA"/>
</dbReference>
<dbReference type="Proteomes" id="UP000557772">
    <property type="component" value="Unassembled WGS sequence"/>
</dbReference>
<gene>
    <name evidence="2" type="ORF">HJ588_09575</name>
</gene>